<keyword evidence="4" id="KW-1185">Reference proteome</keyword>
<gene>
    <name evidence="3" type="ORF">SAMN06295909_2933</name>
</gene>
<proteinExistence type="predicted"/>
<sequence length="798" mass="82177">MAVANGGSITFTTPGTARQALLAGVQIADVQATATITVPTLPTAGSGVYFGLQARSDGKRYYQSTVRVTPTGSVYLGTARIDGSTTNQKKLSKEALVASGLQPGQSLQMDLRTRSSTTVTVASRAWVVGAAKPSWQRIATDASAERLQSGGIGVWSYLSSAAAPLGLGISALSAAPVTSSSANPEPEPTTPVPAPTEPTDPVETPVPEPTTPATPTTPTAPATPTTPTTPTGPDTQVPSSGRGSAAVGATSYAIPKGALYVTAGNGTGGSGSLASPYTSLTHAVAKAPNGSTLVLRAGTYRESVVLASSKQLTIQSYPKEAVWLDGSDRVTGWNKSSTGWAVTGWNTGFDTSPTFTKGASDGSAEAIKFINPAYPLAAYPDQVWVDGVAQQQVASERAVGTGTFFVDRAGKRLILGTDPAGKTVTASKLQTALAVKSVGSVVRGLGVRNYGNSVYQMGAITAQNDAITFENLVVQDNATIGMYAWGTGVTFANITATGNGMMGGGANSADKFTLKNSVISGNNVQNFNRMPVSGGFKITRSRTVAFTDNDFQKNTTVGLWLDESVYNGKVSGNRSIGNGATGIILEISDTFSVTNNVIASNGRYGLWIGNTGNVQVWNNTITGNSMAALQLTQDKRRQTNVNSAGHDRRQPLPDMTVPWIIKNVTVSNNVISGAGGGCLVCVEDQSKEFTAEQMKLTLNGNVYQRASANAPSLAVRWGQGAATAKSFATVAAFTKATGQERRSVLVEGTAVTTTGYQLTPAALAQSALVVVAVPSSIAGLLGLQAGIAPARAGSLLSP</sequence>
<evidence type="ECO:0000259" key="2">
    <source>
        <dbReference type="Pfam" id="PF13229"/>
    </source>
</evidence>
<feature type="region of interest" description="Disordered" evidence="1">
    <location>
        <begin position="177"/>
        <end position="246"/>
    </location>
</feature>
<feature type="compositionally biased region" description="Pro residues" evidence="1">
    <location>
        <begin position="185"/>
        <end position="212"/>
    </location>
</feature>
<dbReference type="InterPro" id="IPR012334">
    <property type="entry name" value="Pectin_lyas_fold"/>
</dbReference>
<dbReference type="Gene3D" id="2.160.20.10">
    <property type="entry name" value="Single-stranded right-handed beta-helix, Pectin lyase-like"/>
    <property type="match status" value="1"/>
</dbReference>
<name>A0ABY1RHJ8_9MICO</name>
<evidence type="ECO:0000313" key="3">
    <source>
        <dbReference type="EMBL" id="SMQ72668.1"/>
    </source>
</evidence>
<dbReference type="SUPFAM" id="SSF51126">
    <property type="entry name" value="Pectin lyase-like"/>
    <property type="match status" value="1"/>
</dbReference>
<dbReference type="EMBL" id="FXWJ01000004">
    <property type="protein sequence ID" value="SMQ72668.1"/>
    <property type="molecule type" value="Genomic_DNA"/>
</dbReference>
<feature type="domain" description="Right handed beta helix" evidence="2">
    <location>
        <begin position="462"/>
        <end position="621"/>
    </location>
</feature>
<comment type="caution">
    <text evidence="3">The sequence shown here is derived from an EMBL/GenBank/DDBJ whole genome shotgun (WGS) entry which is preliminary data.</text>
</comment>
<dbReference type="InterPro" id="IPR011050">
    <property type="entry name" value="Pectin_lyase_fold/virulence"/>
</dbReference>
<reference evidence="3 4" key="1">
    <citation type="submission" date="2017-04" db="EMBL/GenBank/DDBJ databases">
        <authorList>
            <person name="Varghese N."/>
            <person name="Submissions S."/>
        </authorList>
    </citation>
    <scope>NUCLEOTIDE SEQUENCE [LARGE SCALE GENOMIC DNA]</scope>
    <source>
        <strain evidence="3 4">VKM Ac-1784</strain>
    </source>
</reference>
<dbReference type="Proteomes" id="UP000194464">
    <property type="component" value="Unassembled WGS sequence"/>
</dbReference>
<dbReference type="InterPro" id="IPR006626">
    <property type="entry name" value="PbH1"/>
</dbReference>
<dbReference type="Pfam" id="PF13229">
    <property type="entry name" value="Beta_helix"/>
    <property type="match status" value="1"/>
</dbReference>
<evidence type="ECO:0000256" key="1">
    <source>
        <dbReference type="SAM" id="MobiDB-lite"/>
    </source>
</evidence>
<feature type="compositionally biased region" description="Low complexity" evidence="1">
    <location>
        <begin position="213"/>
        <end position="238"/>
    </location>
</feature>
<dbReference type="InterPro" id="IPR039448">
    <property type="entry name" value="Beta_helix"/>
</dbReference>
<protein>
    <submittedName>
        <fullName evidence="3">Parallel beta-helix repeat (Two copies)</fullName>
    </submittedName>
</protein>
<evidence type="ECO:0000313" key="4">
    <source>
        <dbReference type="Proteomes" id="UP000194464"/>
    </source>
</evidence>
<dbReference type="SMART" id="SM00710">
    <property type="entry name" value="PbH1"/>
    <property type="match status" value="7"/>
</dbReference>
<accession>A0ABY1RHJ8</accession>
<organism evidence="3 4">
    <name type="scientific">Plantibacter elymi</name>
    <name type="common">nom. nud.</name>
    <dbReference type="NCBI Taxonomy" id="199708"/>
    <lineage>
        <taxon>Bacteria</taxon>
        <taxon>Bacillati</taxon>
        <taxon>Actinomycetota</taxon>
        <taxon>Actinomycetes</taxon>
        <taxon>Micrococcales</taxon>
        <taxon>Microbacteriaceae</taxon>
        <taxon>Plantibacter</taxon>
    </lineage>
</organism>